<gene>
    <name evidence="3" type="ORF">HMPREF9015_02020</name>
</gene>
<feature type="signal peptide" evidence="1">
    <location>
        <begin position="1"/>
        <end position="22"/>
    </location>
</feature>
<feature type="chain" id="PRO_5004633812" description="Lysozyme inhibitor LprI-like N-terminal domain-containing protein" evidence="1">
    <location>
        <begin position="23"/>
        <end position="145"/>
    </location>
</feature>
<accession>U2RBW2</accession>
<feature type="domain" description="Lysozyme inhibitor LprI-like N-terminal" evidence="2">
    <location>
        <begin position="48"/>
        <end position="136"/>
    </location>
</feature>
<sequence>MRKMKKMLLMVGLLLVGVSTFAGKYEDELTERMKVEEEKAQSAWDSGVRADMINASVNLDDEWEKELDKVYNLILKKLSVREKAKFKTEQQKWKKDTEIKLKKAYNKYVEEEGERMAGELAASDSLEATKDRALKLAKMYDKLSK</sequence>
<dbReference type="Pfam" id="PF07007">
    <property type="entry name" value="LprI"/>
    <property type="match status" value="1"/>
</dbReference>
<dbReference type="InterPro" id="IPR009739">
    <property type="entry name" value="LprI-like_N"/>
</dbReference>
<dbReference type="PATRIC" id="fig|888055.3.peg.1941"/>
<protein>
    <recommendedName>
        <fullName evidence="2">Lysozyme inhibitor LprI-like N-terminal domain-containing protein</fullName>
    </recommendedName>
</protein>
<dbReference type="eggNOG" id="COG3755">
    <property type="taxonomic scope" value="Bacteria"/>
</dbReference>
<organism evidence="3 4">
    <name type="scientific">Leptotrichia wadei (strain F0279)</name>
    <dbReference type="NCBI Taxonomy" id="888055"/>
    <lineage>
        <taxon>Bacteria</taxon>
        <taxon>Fusobacteriati</taxon>
        <taxon>Fusobacteriota</taxon>
        <taxon>Fusobacteriia</taxon>
        <taxon>Fusobacteriales</taxon>
        <taxon>Leptotrichiaceae</taxon>
        <taxon>Leptotrichia</taxon>
    </lineage>
</organism>
<dbReference type="HOGENOM" id="CLU_128596_5_0_0"/>
<evidence type="ECO:0000313" key="4">
    <source>
        <dbReference type="Proteomes" id="UP000016626"/>
    </source>
</evidence>
<keyword evidence="1" id="KW-0732">Signal</keyword>
<dbReference type="AlphaFoldDB" id="U2RBW2"/>
<dbReference type="Proteomes" id="UP000016626">
    <property type="component" value="Unassembled WGS sequence"/>
</dbReference>
<dbReference type="Gene3D" id="1.20.1270.180">
    <property type="match status" value="1"/>
</dbReference>
<name>U2RBW2_LEPWF</name>
<reference evidence="3 4" key="1">
    <citation type="submission" date="2013-06" db="EMBL/GenBank/DDBJ databases">
        <authorList>
            <person name="Weinstock G."/>
            <person name="Sodergren E."/>
            <person name="Lobos E.A."/>
            <person name="Fulton L."/>
            <person name="Fulton R."/>
            <person name="Courtney L."/>
            <person name="Fronick C."/>
            <person name="O'Laughlin M."/>
            <person name="Godfrey J."/>
            <person name="Wilson R.M."/>
            <person name="Miner T."/>
            <person name="Farmer C."/>
            <person name="Delehaunty K."/>
            <person name="Cordes M."/>
            <person name="Minx P."/>
            <person name="Tomlinson C."/>
            <person name="Chen J."/>
            <person name="Wollam A."/>
            <person name="Pepin K.H."/>
            <person name="Bhonagiri V."/>
            <person name="Zhang X."/>
            <person name="Warren W."/>
            <person name="Mitreva M."/>
            <person name="Mardis E.R."/>
            <person name="Wilson R.K."/>
        </authorList>
    </citation>
    <scope>NUCLEOTIDE SEQUENCE [LARGE SCALE GENOMIC DNA]</scope>
    <source>
        <strain evidence="3 4">F0279</strain>
    </source>
</reference>
<evidence type="ECO:0000256" key="1">
    <source>
        <dbReference type="SAM" id="SignalP"/>
    </source>
</evidence>
<dbReference type="EMBL" id="AWVM01000104">
    <property type="protein sequence ID" value="ERK48222.1"/>
    <property type="molecule type" value="Genomic_DNA"/>
</dbReference>
<evidence type="ECO:0000259" key="2">
    <source>
        <dbReference type="Pfam" id="PF07007"/>
    </source>
</evidence>
<evidence type="ECO:0000313" key="3">
    <source>
        <dbReference type="EMBL" id="ERK48222.1"/>
    </source>
</evidence>
<comment type="caution">
    <text evidence="3">The sequence shown here is derived from an EMBL/GenBank/DDBJ whole genome shotgun (WGS) entry which is preliminary data.</text>
</comment>
<proteinExistence type="predicted"/>